<proteinExistence type="inferred from homology"/>
<reference evidence="3 4" key="1">
    <citation type="submission" date="2015-03" db="EMBL/GenBank/DDBJ databases">
        <title>Genome Sequence of Kiloniella spongiae MEBiC09566, isolated from a marine sponge.</title>
        <authorList>
            <person name="Shao Z."/>
            <person name="Wang L."/>
            <person name="Li X."/>
        </authorList>
    </citation>
    <scope>NUCLEOTIDE SEQUENCE [LARGE SCALE GENOMIC DNA]</scope>
    <source>
        <strain evidence="3 4">MEBiC09566</strain>
    </source>
</reference>
<dbReference type="EMBL" id="LAQL01000016">
    <property type="protein sequence ID" value="KLN59372.1"/>
    <property type="molecule type" value="Genomic_DNA"/>
</dbReference>
<dbReference type="GO" id="GO:0005737">
    <property type="term" value="C:cytoplasm"/>
    <property type="evidence" value="ECO:0007669"/>
    <property type="project" value="TreeGrafter"/>
</dbReference>
<feature type="domain" description="Impact N-terminal" evidence="2">
    <location>
        <begin position="15"/>
        <end position="119"/>
    </location>
</feature>
<gene>
    <name evidence="3" type="ORF">WH96_17900</name>
</gene>
<evidence type="ECO:0000259" key="2">
    <source>
        <dbReference type="Pfam" id="PF01205"/>
    </source>
</evidence>
<organism evidence="3 4">
    <name type="scientific">Kiloniella spongiae</name>
    <dbReference type="NCBI Taxonomy" id="1489064"/>
    <lineage>
        <taxon>Bacteria</taxon>
        <taxon>Pseudomonadati</taxon>
        <taxon>Pseudomonadota</taxon>
        <taxon>Alphaproteobacteria</taxon>
        <taxon>Rhodospirillales</taxon>
        <taxon>Kiloniellaceae</taxon>
        <taxon>Kiloniella</taxon>
    </lineage>
</organism>
<sequence>MFYVDCENSTEIDEKKSRFISFLMPASCFETRLAELRGQHKKANHHVWAFRRLNKYDQIEEGASDDGEPSGTSGPPTLKVLQGNELINTAVITVRYFGGTKLGTGGLVRAYSESTKQVIQDANLLAYVRLCKLKLVLPFKFISHAEYLCDQIGIEILQKDFGTTGATFVVESVEENLSELQGKLNLR</sequence>
<comment type="caution">
    <text evidence="3">The sequence shown here is derived from an EMBL/GenBank/DDBJ whole genome shotgun (WGS) entry which is preliminary data.</text>
</comment>
<dbReference type="Pfam" id="PF01205">
    <property type="entry name" value="Impact_N"/>
    <property type="match status" value="1"/>
</dbReference>
<dbReference type="InterPro" id="IPR023582">
    <property type="entry name" value="Impact"/>
</dbReference>
<keyword evidence="4" id="KW-1185">Reference proteome</keyword>
<dbReference type="PATRIC" id="fig|1489064.4.peg.577"/>
<dbReference type="GO" id="GO:0006446">
    <property type="term" value="P:regulation of translational initiation"/>
    <property type="evidence" value="ECO:0007669"/>
    <property type="project" value="TreeGrafter"/>
</dbReference>
<dbReference type="SUPFAM" id="SSF54211">
    <property type="entry name" value="Ribosomal protein S5 domain 2-like"/>
    <property type="match status" value="1"/>
</dbReference>
<comment type="similarity">
    <text evidence="1">Belongs to the IMPACT family.</text>
</comment>
<accession>A0A0H2MF44</accession>
<dbReference type="Gene3D" id="3.30.230.30">
    <property type="entry name" value="Impact, N-terminal domain"/>
    <property type="match status" value="1"/>
</dbReference>
<dbReference type="RefSeq" id="WP_047765604.1">
    <property type="nucleotide sequence ID" value="NZ_LAQL01000016.1"/>
</dbReference>
<dbReference type="InterPro" id="IPR001498">
    <property type="entry name" value="Impact_N"/>
</dbReference>
<dbReference type="STRING" id="1489064.WH96_17900"/>
<dbReference type="OrthoDB" id="9813771at2"/>
<dbReference type="AlphaFoldDB" id="A0A0H2MF44"/>
<dbReference type="InterPro" id="IPR020568">
    <property type="entry name" value="Ribosomal_Su5_D2-typ_SF"/>
</dbReference>
<name>A0A0H2MF44_9PROT</name>
<dbReference type="PANTHER" id="PTHR16301">
    <property type="entry name" value="IMPACT-RELATED"/>
    <property type="match status" value="1"/>
</dbReference>
<evidence type="ECO:0000256" key="1">
    <source>
        <dbReference type="ARBA" id="ARBA00007665"/>
    </source>
</evidence>
<protein>
    <submittedName>
        <fullName evidence="3">Thymidylate synthase</fullName>
    </submittedName>
</protein>
<dbReference type="Proteomes" id="UP000035444">
    <property type="component" value="Unassembled WGS sequence"/>
</dbReference>
<evidence type="ECO:0000313" key="3">
    <source>
        <dbReference type="EMBL" id="KLN59372.1"/>
    </source>
</evidence>
<dbReference type="PANTHER" id="PTHR16301:SF20">
    <property type="entry name" value="IMPACT FAMILY MEMBER YIGZ"/>
    <property type="match status" value="1"/>
</dbReference>
<dbReference type="InterPro" id="IPR036956">
    <property type="entry name" value="Impact_N_sf"/>
</dbReference>
<evidence type="ECO:0000313" key="4">
    <source>
        <dbReference type="Proteomes" id="UP000035444"/>
    </source>
</evidence>